<dbReference type="EMBL" id="UIGR01000001">
    <property type="protein sequence ID" value="SUX34168.1"/>
    <property type="molecule type" value="Genomic_DNA"/>
</dbReference>
<dbReference type="Gene3D" id="2.10.70.10">
    <property type="entry name" value="Complement Module, domain 1"/>
    <property type="match status" value="1"/>
</dbReference>
<evidence type="ECO:0000256" key="1">
    <source>
        <dbReference type="SAM" id="MobiDB-lite"/>
    </source>
</evidence>
<evidence type="ECO:0000313" key="4">
    <source>
        <dbReference type="Proteomes" id="UP000196342"/>
    </source>
</evidence>
<dbReference type="AlphaFoldDB" id="A0A1R0MYR9"/>
<feature type="region of interest" description="Disordered" evidence="1">
    <location>
        <begin position="1"/>
        <end position="21"/>
    </location>
</feature>
<protein>
    <submittedName>
        <fullName evidence="2 3">Hemin uptake protein</fullName>
    </submittedName>
</protein>
<accession>A0A1R0MYR9</accession>
<dbReference type="RefSeq" id="WP_011137442.1">
    <property type="nucleotide sequence ID" value="NZ_CP024028.1"/>
</dbReference>
<reference evidence="2 4" key="1">
    <citation type="submission" date="2017-05" db="EMBL/GenBank/DDBJ databases">
        <title>Chromobacterium violaceum GHPS1 isolated from Hydrocarbon polluted soil in French Guiana display an awesome secondary metabolite arsenal and a battery of drug and heavy-metal-resistance and detoxification of xenobiotics proteins.</title>
        <authorList>
            <person name="Belbahri L."/>
        </authorList>
    </citation>
    <scope>NUCLEOTIDE SEQUENCE [LARGE SCALE GENOMIC DNA]</scope>
    <source>
        <strain evidence="2 4">GHPS1</strain>
    </source>
</reference>
<evidence type="ECO:0000313" key="5">
    <source>
        <dbReference type="Proteomes" id="UP000254029"/>
    </source>
</evidence>
<keyword evidence="4" id="KW-1185">Reference proteome</keyword>
<dbReference type="Proteomes" id="UP000196342">
    <property type="component" value="Unassembled WGS sequence"/>
</dbReference>
<dbReference type="EMBL" id="NHOO01000018">
    <property type="protein sequence ID" value="OVE46438.1"/>
    <property type="molecule type" value="Genomic_DNA"/>
</dbReference>
<dbReference type="OMA" id="YQKEFTM"/>
<evidence type="ECO:0000313" key="3">
    <source>
        <dbReference type="EMBL" id="SUX34168.1"/>
    </source>
</evidence>
<proteinExistence type="predicted"/>
<dbReference type="Proteomes" id="UP000254029">
    <property type="component" value="Unassembled WGS sequence"/>
</dbReference>
<sequence length="57" mass="6444">MSTYHSPPIPDKAPAPASPPLLHSRQLFDGGREVRIEHQGEIYRLQLTRNGKLILIK</sequence>
<gene>
    <name evidence="2" type="ORF">CBW21_18480</name>
    <name evidence="3" type="ORF">NCTC8684_03286</name>
</gene>
<feature type="compositionally biased region" description="Pro residues" evidence="1">
    <location>
        <begin position="7"/>
        <end position="19"/>
    </location>
</feature>
<organism evidence="2 4">
    <name type="scientific">Chromobacterium violaceum</name>
    <dbReference type="NCBI Taxonomy" id="536"/>
    <lineage>
        <taxon>Bacteria</taxon>
        <taxon>Pseudomonadati</taxon>
        <taxon>Pseudomonadota</taxon>
        <taxon>Betaproteobacteria</taxon>
        <taxon>Neisseriales</taxon>
        <taxon>Chromobacteriaceae</taxon>
        <taxon>Chromobacterium</taxon>
    </lineage>
</organism>
<evidence type="ECO:0000313" key="2">
    <source>
        <dbReference type="EMBL" id="OVE46438.1"/>
    </source>
</evidence>
<name>A0A1R0MYR9_CHRVL</name>
<comment type="caution">
    <text evidence="2">The sequence shown here is derived from an EMBL/GenBank/DDBJ whole genome shotgun (WGS) entry which is preliminary data.</text>
</comment>
<dbReference type="Pfam" id="PF10636">
    <property type="entry name" value="hemP"/>
    <property type="match status" value="1"/>
</dbReference>
<reference evidence="3 5" key="2">
    <citation type="submission" date="2018-06" db="EMBL/GenBank/DDBJ databases">
        <authorList>
            <consortium name="Pathogen Informatics"/>
            <person name="Doyle S."/>
        </authorList>
    </citation>
    <scope>NUCLEOTIDE SEQUENCE [LARGE SCALE GENOMIC DNA]</scope>
    <source>
        <strain evidence="3 5">NCTC8684</strain>
    </source>
</reference>
<accession>A0A202B4V6</accession>
<dbReference type="InterPro" id="IPR019600">
    <property type="entry name" value="Hemin_uptake_protein_HemP"/>
</dbReference>